<dbReference type="Pfam" id="PF13559">
    <property type="entry name" value="DUF4129"/>
    <property type="match status" value="1"/>
</dbReference>
<feature type="domain" description="Protein-glutamine gamma-glutamyltransferase-like C-terminal" evidence="2">
    <location>
        <begin position="125"/>
        <end position="194"/>
    </location>
</feature>
<gene>
    <name evidence="3" type="ORF">SAMN05421504_11479</name>
</gene>
<evidence type="ECO:0000259" key="2">
    <source>
        <dbReference type="Pfam" id="PF13559"/>
    </source>
</evidence>
<feature type="transmembrane region" description="Helical" evidence="1">
    <location>
        <begin position="54"/>
        <end position="76"/>
    </location>
</feature>
<keyword evidence="1" id="KW-1133">Transmembrane helix</keyword>
<dbReference type="STRING" id="589385.SAMN05421504_11479"/>
<dbReference type="AlphaFoldDB" id="A0A1H3SK69"/>
<evidence type="ECO:0000256" key="1">
    <source>
        <dbReference type="SAM" id="Phobius"/>
    </source>
</evidence>
<protein>
    <recommendedName>
        <fullName evidence="2">Protein-glutamine gamma-glutamyltransferase-like C-terminal domain-containing protein</fullName>
    </recommendedName>
</protein>
<accession>A0A1H3SK69</accession>
<dbReference type="EMBL" id="FNON01000014">
    <property type="protein sequence ID" value="SDZ38372.1"/>
    <property type="molecule type" value="Genomic_DNA"/>
</dbReference>
<dbReference type="InterPro" id="IPR025403">
    <property type="entry name" value="TgpA-like_C"/>
</dbReference>
<dbReference type="RefSeq" id="WP_091299326.1">
    <property type="nucleotide sequence ID" value="NZ_FNON01000014.1"/>
</dbReference>
<evidence type="ECO:0000313" key="3">
    <source>
        <dbReference type="EMBL" id="SDZ38372.1"/>
    </source>
</evidence>
<dbReference type="OrthoDB" id="3389322at2"/>
<keyword evidence="1" id="KW-0812">Transmembrane</keyword>
<dbReference type="Proteomes" id="UP000199515">
    <property type="component" value="Unassembled WGS sequence"/>
</dbReference>
<organism evidence="3 4">
    <name type="scientific">Amycolatopsis xylanica</name>
    <dbReference type="NCBI Taxonomy" id="589385"/>
    <lineage>
        <taxon>Bacteria</taxon>
        <taxon>Bacillati</taxon>
        <taxon>Actinomycetota</taxon>
        <taxon>Actinomycetes</taxon>
        <taxon>Pseudonocardiales</taxon>
        <taxon>Pseudonocardiaceae</taxon>
        <taxon>Amycolatopsis</taxon>
    </lineage>
</organism>
<name>A0A1H3SK69_9PSEU</name>
<keyword evidence="1" id="KW-0472">Membrane</keyword>
<evidence type="ECO:0000313" key="4">
    <source>
        <dbReference type="Proteomes" id="UP000199515"/>
    </source>
</evidence>
<sequence length="208" mass="22643">MDIPVVIGRDDARRAAQEELTDQRYQAAKPSWFDEALRWLAERLGEFLGNVESIVPGGVFGLVAIVVILIGAVVAVRVRSGKIRRAASADRLVFDGGRSRSAAEHRKAAEEAAGRGDFADAVRERFRAIVRALEERALLEERSGRTADEAAADAGRLLPELAAGLYQGARLFDDVHYGDRTATEAGYRELTDLDQRIQKAKPVAMAAG</sequence>
<proteinExistence type="predicted"/>
<keyword evidence="4" id="KW-1185">Reference proteome</keyword>
<reference evidence="3 4" key="1">
    <citation type="submission" date="2016-10" db="EMBL/GenBank/DDBJ databases">
        <authorList>
            <person name="de Groot N.N."/>
        </authorList>
    </citation>
    <scope>NUCLEOTIDE SEQUENCE [LARGE SCALE GENOMIC DNA]</scope>
    <source>
        <strain evidence="3 4">CPCC 202699</strain>
    </source>
</reference>